<dbReference type="PANTHER" id="PTHR10981">
    <property type="entry name" value="BATTENIN"/>
    <property type="match status" value="1"/>
</dbReference>
<evidence type="ECO:0000256" key="6">
    <source>
        <dbReference type="ARBA" id="ARBA00022989"/>
    </source>
</evidence>
<keyword evidence="6 8" id="KW-1133">Transmembrane helix</keyword>
<keyword evidence="10" id="KW-1185">Reference proteome</keyword>
<comment type="similarity">
    <text evidence="2 8">Belongs to the battenin family.</text>
</comment>
<dbReference type="GeneID" id="25034484"/>
<organism evidence="9 10">
    <name type="scientific">Schizosaccharomyces cryophilus (strain OY26 / ATCC MYA-4695 / CBS 11777 / NBRC 106824 / NRRL Y48691)</name>
    <name type="common">Fission yeast</name>
    <dbReference type="NCBI Taxonomy" id="653667"/>
    <lineage>
        <taxon>Eukaryota</taxon>
        <taxon>Fungi</taxon>
        <taxon>Dikarya</taxon>
        <taxon>Ascomycota</taxon>
        <taxon>Taphrinomycotina</taxon>
        <taxon>Schizosaccharomycetes</taxon>
        <taxon>Schizosaccharomycetales</taxon>
        <taxon>Schizosaccharomycetaceae</taxon>
        <taxon>Schizosaccharomyces</taxon>
    </lineage>
</organism>
<name>S9X3Q1_SCHCR</name>
<feature type="transmembrane region" description="Helical" evidence="8">
    <location>
        <begin position="136"/>
        <end position="157"/>
    </location>
</feature>
<dbReference type="HOGENOM" id="CLU_029663_1_2_1"/>
<dbReference type="GO" id="GO:0000329">
    <property type="term" value="C:fungal-type vacuole membrane"/>
    <property type="evidence" value="ECO:0007669"/>
    <property type="project" value="EnsemblFungi"/>
</dbReference>
<dbReference type="EMBL" id="KE546990">
    <property type="protein sequence ID" value="EPY51727.1"/>
    <property type="molecule type" value="Genomic_DNA"/>
</dbReference>
<dbReference type="Proteomes" id="UP000015464">
    <property type="component" value="Unassembled WGS sequence"/>
</dbReference>
<evidence type="ECO:0000256" key="5">
    <source>
        <dbReference type="ARBA" id="ARBA00022970"/>
    </source>
</evidence>
<evidence type="ECO:0000256" key="4">
    <source>
        <dbReference type="ARBA" id="ARBA00022692"/>
    </source>
</evidence>
<keyword evidence="8" id="KW-0926">Vacuole</keyword>
<reference evidence="9 10" key="1">
    <citation type="journal article" date="2011" name="Science">
        <title>Comparative functional genomics of the fission yeasts.</title>
        <authorList>
            <person name="Rhind N."/>
            <person name="Chen Z."/>
            <person name="Yassour M."/>
            <person name="Thompson D.A."/>
            <person name="Haas B.J."/>
            <person name="Habib N."/>
            <person name="Wapinski I."/>
            <person name="Roy S."/>
            <person name="Lin M.F."/>
            <person name="Heiman D.I."/>
            <person name="Young S.K."/>
            <person name="Furuya K."/>
            <person name="Guo Y."/>
            <person name="Pidoux A."/>
            <person name="Chen H.M."/>
            <person name="Robbertse B."/>
            <person name="Goldberg J.M."/>
            <person name="Aoki K."/>
            <person name="Bayne E.H."/>
            <person name="Berlin A.M."/>
            <person name="Desjardins C.A."/>
            <person name="Dobbs E."/>
            <person name="Dukaj L."/>
            <person name="Fan L."/>
            <person name="FitzGerald M.G."/>
            <person name="French C."/>
            <person name="Gujja S."/>
            <person name="Hansen K."/>
            <person name="Keifenheim D."/>
            <person name="Levin J.Z."/>
            <person name="Mosher R.A."/>
            <person name="Mueller C.A."/>
            <person name="Pfiffner J."/>
            <person name="Priest M."/>
            <person name="Russ C."/>
            <person name="Smialowska A."/>
            <person name="Swoboda P."/>
            <person name="Sykes S.M."/>
            <person name="Vaughn M."/>
            <person name="Vengrova S."/>
            <person name="Yoder R."/>
            <person name="Zeng Q."/>
            <person name="Allshire R."/>
            <person name="Baulcombe D."/>
            <person name="Birren B.W."/>
            <person name="Brown W."/>
            <person name="Ekwall K."/>
            <person name="Kellis M."/>
            <person name="Leatherwood J."/>
            <person name="Levin H."/>
            <person name="Margalit H."/>
            <person name="Martienssen R."/>
            <person name="Nieduszynski C.A."/>
            <person name="Spatafora J.W."/>
            <person name="Friedman N."/>
            <person name="Dalgaard J.Z."/>
            <person name="Baumann P."/>
            <person name="Niki H."/>
            <person name="Regev A."/>
            <person name="Nusbaum C."/>
        </authorList>
    </citation>
    <scope>NUCLEOTIDE SEQUENCE [LARGE SCALE GENOMIC DNA]</scope>
    <source>
        <strain evidence="10">OY26 / ATCC MYA-4695 / CBS 11777 / NBRC 106824 / NRRL Y48691</strain>
    </source>
</reference>
<dbReference type="InterPro" id="IPR018460">
    <property type="entry name" value="Battenin_disease_Cln3_subgr"/>
</dbReference>
<dbReference type="Pfam" id="PF02487">
    <property type="entry name" value="CLN3"/>
    <property type="match status" value="1"/>
</dbReference>
<dbReference type="GO" id="GO:0012505">
    <property type="term" value="C:endomembrane system"/>
    <property type="evidence" value="ECO:0007669"/>
    <property type="project" value="UniProtKB-SubCell"/>
</dbReference>
<dbReference type="eggNOG" id="KOG3880">
    <property type="taxonomic scope" value="Eukaryota"/>
</dbReference>
<keyword evidence="3" id="KW-0813">Transport</keyword>
<dbReference type="PIRSF" id="PIRSF015974">
    <property type="entry name" value="CLN3_BTN1"/>
    <property type="match status" value="1"/>
</dbReference>
<evidence type="ECO:0000256" key="7">
    <source>
        <dbReference type="ARBA" id="ARBA00023136"/>
    </source>
</evidence>
<dbReference type="OrthoDB" id="5965864at2759"/>
<feature type="transmembrane region" description="Helical" evidence="8">
    <location>
        <begin position="298"/>
        <end position="320"/>
    </location>
</feature>
<keyword evidence="4 8" id="KW-0812">Transmembrane</keyword>
<comment type="subcellular location">
    <subcellularLocation>
        <location evidence="1">Endomembrane system</location>
        <topology evidence="1">Multi-pass membrane protein</topology>
    </subcellularLocation>
    <subcellularLocation>
        <location evidence="8">Vacuole membrane</location>
        <topology evidence="8">Multi-pass membrane protein</topology>
    </subcellularLocation>
</comment>
<dbReference type="GO" id="GO:0032153">
    <property type="term" value="C:cell division site"/>
    <property type="evidence" value="ECO:0007669"/>
    <property type="project" value="EnsemblFungi"/>
</dbReference>
<dbReference type="AlphaFoldDB" id="S9X3Q1"/>
<dbReference type="RefSeq" id="XP_013023113.1">
    <property type="nucleotide sequence ID" value="XM_013167659.1"/>
</dbReference>
<keyword evidence="5" id="KW-0029">Amino-acid transport</keyword>
<sequence>MSKHIQPMSSTYFPKGSKVGFSFLIFGLLNNLLYVVILSAALDLVGANISKGVVLLSNIVPSLSCKLFAPILQVHKYSASKRLLFCAFLSFFGMQWITWSSSVSSRMLGVALAAVSSSFGEITFLQLSSRYQSTALTCWSSGTGLAGLFGASFYLVFTTWFNFTVRTTLLISSFLPLFLIFNYFFILPTAEYQHISVSHQVPFDAIHRGETSSPTNVLSSMRVFFYLAKPFFLSHMLPLFLVYLSEYTINVGVAPTLLFSQEDSGLSSFRDFYPTYQTMYQLGVFISRSSIGWVKVPYVLELAIIQFGILGFTILQSLFYFIHSYHFLLLIIFMEGLIGGTVYVNVYHTLQNLGHVDSEMAISIVSPSDSTGIFVASLLSLILEPTLCGYQVRHGRDWCNRI</sequence>
<dbReference type="GO" id="GO:0051286">
    <property type="term" value="C:cell tip"/>
    <property type="evidence" value="ECO:0007669"/>
    <property type="project" value="EnsemblFungi"/>
</dbReference>
<dbReference type="GO" id="GO:0051453">
    <property type="term" value="P:regulation of intracellular pH"/>
    <property type="evidence" value="ECO:0007669"/>
    <property type="project" value="TreeGrafter"/>
</dbReference>
<feature type="transmembrane region" description="Helical" evidence="8">
    <location>
        <begin position="163"/>
        <end position="186"/>
    </location>
</feature>
<dbReference type="PRINTS" id="PR01315">
    <property type="entry name" value="BATTENIN"/>
</dbReference>
<evidence type="ECO:0000256" key="8">
    <source>
        <dbReference type="RuleBase" id="RU361113"/>
    </source>
</evidence>
<feature type="transmembrane region" description="Helical" evidence="8">
    <location>
        <begin position="223"/>
        <end position="244"/>
    </location>
</feature>
<evidence type="ECO:0000313" key="10">
    <source>
        <dbReference type="Proteomes" id="UP000015464"/>
    </source>
</evidence>
<feature type="transmembrane region" description="Helical" evidence="8">
    <location>
        <begin position="327"/>
        <end position="348"/>
    </location>
</feature>
<dbReference type="InterPro" id="IPR036259">
    <property type="entry name" value="MFS_trans_sf"/>
</dbReference>
<dbReference type="PANTHER" id="PTHR10981:SF0">
    <property type="entry name" value="BATTENIN"/>
    <property type="match status" value="1"/>
</dbReference>
<dbReference type="OMA" id="WLCNWQV"/>
<accession>S9X3Q1</accession>
<dbReference type="SUPFAM" id="SSF103473">
    <property type="entry name" value="MFS general substrate transporter"/>
    <property type="match status" value="1"/>
</dbReference>
<dbReference type="InterPro" id="IPR003492">
    <property type="entry name" value="Battenin_disease_Cln3"/>
</dbReference>
<keyword evidence="7 8" id="KW-0472">Membrane</keyword>
<dbReference type="STRING" id="653667.S9X3Q1"/>
<gene>
    <name evidence="9" type="ORF">SPOG_00152</name>
</gene>
<evidence type="ECO:0000256" key="2">
    <source>
        <dbReference type="ARBA" id="ARBA00007467"/>
    </source>
</evidence>
<dbReference type="GO" id="GO:0006865">
    <property type="term" value="P:amino acid transport"/>
    <property type="evidence" value="ECO:0007669"/>
    <property type="project" value="UniProtKB-KW"/>
</dbReference>
<evidence type="ECO:0000256" key="3">
    <source>
        <dbReference type="ARBA" id="ARBA00022448"/>
    </source>
</evidence>
<protein>
    <recommendedName>
        <fullName evidence="8">Protein BTN</fullName>
    </recommendedName>
</protein>
<proteinExistence type="inferred from homology"/>
<feature type="transmembrane region" description="Helical" evidence="8">
    <location>
        <begin position="83"/>
        <end position="101"/>
    </location>
</feature>
<feature type="transmembrane region" description="Helical" evidence="8">
    <location>
        <begin position="21"/>
        <end position="41"/>
    </location>
</feature>
<feature type="transmembrane region" description="Helical" evidence="8">
    <location>
        <begin position="53"/>
        <end position="71"/>
    </location>
</feature>
<evidence type="ECO:0000313" key="9">
    <source>
        <dbReference type="EMBL" id="EPY51727.1"/>
    </source>
</evidence>
<evidence type="ECO:0000256" key="1">
    <source>
        <dbReference type="ARBA" id="ARBA00004127"/>
    </source>
</evidence>